<reference evidence="1 2" key="1">
    <citation type="submission" date="2018-06" db="EMBL/GenBank/DDBJ databases">
        <title>Comparative genomics reveals the genomic features of Rhizophagus irregularis, R. cerebriforme, R. diaphanum and Gigaspora rosea, and their symbiotic lifestyle signature.</title>
        <authorList>
            <person name="Morin E."/>
            <person name="San Clemente H."/>
            <person name="Chen E.C.H."/>
            <person name="De La Providencia I."/>
            <person name="Hainaut M."/>
            <person name="Kuo A."/>
            <person name="Kohler A."/>
            <person name="Murat C."/>
            <person name="Tang N."/>
            <person name="Roy S."/>
            <person name="Loubradou J."/>
            <person name="Henrissat B."/>
            <person name="Grigoriev I.V."/>
            <person name="Corradi N."/>
            <person name="Roux C."/>
            <person name="Martin F.M."/>
        </authorList>
    </citation>
    <scope>NUCLEOTIDE SEQUENCE [LARGE SCALE GENOMIC DNA]</scope>
    <source>
        <strain evidence="1 2">DAOM 194757</strain>
    </source>
</reference>
<sequence>MTFSPGYDNGTDGVLGAIPVIGYVMPKAYKENKDRRYNWGLIKVNSTYLNSSEPLQYFTGALGYTFDVVNATNTTVRGYPNGGSFPNCMNIGYELCRWAGVSTLIPGNYTTIPVDIGDDGGYGAPYIKDFNNSLGTLYSNCGGFDGENTRGPLYNSIEFQALLTEIMA</sequence>
<dbReference type="AlphaFoldDB" id="A0A397V609"/>
<keyword evidence="2" id="KW-1185">Reference proteome</keyword>
<dbReference type="Proteomes" id="UP000266673">
    <property type="component" value="Unassembled WGS sequence"/>
</dbReference>
<evidence type="ECO:0000313" key="2">
    <source>
        <dbReference type="Proteomes" id="UP000266673"/>
    </source>
</evidence>
<proteinExistence type="predicted"/>
<dbReference type="Gene3D" id="2.40.10.10">
    <property type="entry name" value="Trypsin-like serine proteases"/>
    <property type="match status" value="2"/>
</dbReference>
<comment type="caution">
    <text evidence="1">The sequence shown here is derived from an EMBL/GenBank/DDBJ whole genome shotgun (WGS) entry which is preliminary data.</text>
</comment>
<name>A0A397V609_9GLOM</name>
<evidence type="ECO:0000313" key="1">
    <source>
        <dbReference type="EMBL" id="RIB17351.1"/>
    </source>
</evidence>
<protein>
    <submittedName>
        <fullName evidence="1">Uncharacterized protein</fullName>
    </submittedName>
</protein>
<dbReference type="EMBL" id="QKWP01000613">
    <property type="protein sequence ID" value="RIB17351.1"/>
    <property type="molecule type" value="Genomic_DNA"/>
</dbReference>
<organism evidence="1 2">
    <name type="scientific">Gigaspora rosea</name>
    <dbReference type="NCBI Taxonomy" id="44941"/>
    <lineage>
        <taxon>Eukaryota</taxon>
        <taxon>Fungi</taxon>
        <taxon>Fungi incertae sedis</taxon>
        <taxon>Mucoromycota</taxon>
        <taxon>Glomeromycotina</taxon>
        <taxon>Glomeromycetes</taxon>
        <taxon>Diversisporales</taxon>
        <taxon>Gigasporaceae</taxon>
        <taxon>Gigaspora</taxon>
    </lineage>
</organism>
<gene>
    <name evidence="1" type="ORF">C2G38_2088527</name>
</gene>
<dbReference type="InterPro" id="IPR043504">
    <property type="entry name" value="Peptidase_S1_PA_chymotrypsin"/>
</dbReference>
<dbReference type="OrthoDB" id="10353677at2759"/>
<accession>A0A397V609</accession>